<dbReference type="InterPro" id="IPR000835">
    <property type="entry name" value="HTH_MarR-typ"/>
</dbReference>
<organism evidence="5 6">
    <name type="scientific">Paraflavitalea soli</name>
    <dbReference type="NCBI Taxonomy" id="2315862"/>
    <lineage>
        <taxon>Bacteria</taxon>
        <taxon>Pseudomonadati</taxon>
        <taxon>Bacteroidota</taxon>
        <taxon>Chitinophagia</taxon>
        <taxon>Chitinophagales</taxon>
        <taxon>Chitinophagaceae</taxon>
        <taxon>Paraflavitalea</taxon>
    </lineage>
</organism>
<evidence type="ECO:0000259" key="4">
    <source>
        <dbReference type="PROSITE" id="PS50995"/>
    </source>
</evidence>
<reference evidence="5 6" key="1">
    <citation type="submission" date="2018-09" db="EMBL/GenBank/DDBJ databases">
        <title>Genome sequencing of strain 6GH32-13.</title>
        <authorList>
            <person name="Weon H.-Y."/>
            <person name="Heo J."/>
            <person name="Kwon S.-W."/>
        </authorList>
    </citation>
    <scope>NUCLEOTIDE SEQUENCE [LARGE SCALE GENOMIC DNA]</scope>
    <source>
        <strain evidence="5 6">5GH32-13</strain>
    </source>
</reference>
<keyword evidence="3" id="KW-0804">Transcription</keyword>
<keyword evidence="1" id="KW-0805">Transcription regulation</keyword>
<name>A0A3B7MJX6_9BACT</name>
<evidence type="ECO:0000313" key="5">
    <source>
        <dbReference type="EMBL" id="AXY73549.1"/>
    </source>
</evidence>
<feature type="domain" description="HTH marR-type" evidence="4">
    <location>
        <begin position="1"/>
        <end position="143"/>
    </location>
</feature>
<dbReference type="OrthoDB" id="668058at2"/>
<dbReference type="Gene3D" id="1.10.10.10">
    <property type="entry name" value="Winged helix-like DNA-binding domain superfamily/Winged helix DNA-binding domain"/>
    <property type="match status" value="1"/>
</dbReference>
<dbReference type="PROSITE" id="PS50995">
    <property type="entry name" value="HTH_MARR_2"/>
    <property type="match status" value="1"/>
</dbReference>
<dbReference type="Pfam" id="PF12802">
    <property type="entry name" value="MarR_2"/>
    <property type="match status" value="1"/>
</dbReference>
<accession>A0A3B7MJX6</accession>
<dbReference type="GO" id="GO:0003677">
    <property type="term" value="F:DNA binding"/>
    <property type="evidence" value="ECO:0007669"/>
    <property type="project" value="UniProtKB-KW"/>
</dbReference>
<sequence>MSKKPGESTITSFRDASRLYSDTSILMHEAIARKAGLSGTDHKYLGLIMQKGELTAGELSTLTGLTTGAITGLIDRLEKKKLVKRQFDKTDRRKVLIVPHTQNALKLLEPLFAELQQKTTALISSFSEAEIKIIEKYFTSAVAIMTEVTDHINDK</sequence>
<keyword evidence="2" id="KW-0238">DNA-binding</keyword>
<dbReference type="KEGG" id="pseg:D3H65_05950"/>
<evidence type="ECO:0000313" key="6">
    <source>
        <dbReference type="Proteomes" id="UP000263900"/>
    </source>
</evidence>
<dbReference type="Proteomes" id="UP000263900">
    <property type="component" value="Chromosome"/>
</dbReference>
<dbReference type="PANTHER" id="PTHR42756:SF1">
    <property type="entry name" value="TRANSCRIPTIONAL REPRESSOR OF EMRAB OPERON"/>
    <property type="match status" value="1"/>
</dbReference>
<gene>
    <name evidence="5" type="ORF">D3H65_05950</name>
</gene>
<dbReference type="GO" id="GO:0003700">
    <property type="term" value="F:DNA-binding transcription factor activity"/>
    <property type="evidence" value="ECO:0007669"/>
    <property type="project" value="InterPro"/>
</dbReference>
<dbReference type="AlphaFoldDB" id="A0A3B7MJX6"/>
<protein>
    <submittedName>
        <fullName evidence="5">MarR family transcriptional regulator</fullName>
    </submittedName>
</protein>
<evidence type="ECO:0000256" key="3">
    <source>
        <dbReference type="ARBA" id="ARBA00023163"/>
    </source>
</evidence>
<dbReference type="PANTHER" id="PTHR42756">
    <property type="entry name" value="TRANSCRIPTIONAL REGULATOR, MARR"/>
    <property type="match status" value="1"/>
</dbReference>
<proteinExistence type="predicted"/>
<keyword evidence="6" id="KW-1185">Reference proteome</keyword>
<dbReference type="InterPro" id="IPR036388">
    <property type="entry name" value="WH-like_DNA-bd_sf"/>
</dbReference>
<evidence type="ECO:0000256" key="2">
    <source>
        <dbReference type="ARBA" id="ARBA00023125"/>
    </source>
</evidence>
<dbReference type="InterPro" id="IPR036390">
    <property type="entry name" value="WH_DNA-bd_sf"/>
</dbReference>
<dbReference type="SUPFAM" id="SSF46785">
    <property type="entry name" value="Winged helix' DNA-binding domain"/>
    <property type="match status" value="1"/>
</dbReference>
<evidence type="ECO:0000256" key="1">
    <source>
        <dbReference type="ARBA" id="ARBA00023015"/>
    </source>
</evidence>
<dbReference type="RefSeq" id="WP_119049387.1">
    <property type="nucleotide sequence ID" value="NZ_CP032157.1"/>
</dbReference>
<dbReference type="EMBL" id="CP032157">
    <property type="protein sequence ID" value="AXY73549.1"/>
    <property type="molecule type" value="Genomic_DNA"/>
</dbReference>
<dbReference type="SMART" id="SM00347">
    <property type="entry name" value="HTH_MARR"/>
    <property type="match status" value="1"/>
</dbReference>